<dbReference type="EMBL" id="GGEC01089101">
    <property type="protein sequence ID" value="MBX69585.1"/>
    <property type="molecule type" value="Transcribed_RNA"/>
</dbReference>
<name>A0A2P2QRM9_RHIMU</name>
<evidence type="ECO:0000313" key="1">
    <source>
        <dbReference type="EMBL" id="MBX69585.1"/>
    </source>
</evidence>
<reference evidence="1" key="1">
    <citation type="submission" date="2018-02" db="EMBL/GenBank/DDBJ databases">
        <title>Rhizophora mucronata_Transcriptome.</title>
        <authorList>
            <person name="Meera S.P."/>
            <person name="Sreeshan A."/>
            <person name="Augustine A."/>
        </authorList>
    </citation>
    <scope>NUCLEOTIDE SEQUENCE</scope>
    <source>
        <tissue evidence="1">Leaf</tissue>
    </source>
</reference>
<sequence>MSKSTFHSQHLRNKRPLFVKHRVLSVNLKEMPFLSFSFPITDGKYNKVNHG</sequence>
<proteinExistence type="predicted"/>
<organism evidence="1">
    <name type="scientific">Rhizophora mucronata</name>
    <name type="common">Asiatic mangrove</name>
    <dbReference type="NCBI Taxonomy" id="61149"/>
    <lineage>
        <taxon>Eukaryota</taxon>
        <taxon>Viridiplantae</taxon>
        <taxon>Streptophyta</taxon>
        <taxon>Embryophyta</taxon>
        <taxon>Tracheophyta</taxon>
        <taxon>Spermatophyta</taxon>
        <taxon>Magnoliopsida</taxon>
        <taxon>eudicotyledons</taxon>
        <taxon>Gunneridae</taxon>
        <taxon>Pentapetalae</taxon>
        <taxon>rosids</taxon>
        <taxon>fabids</taxon>
        <taxon>Malpighiales</taxon>
        <taxon>Rhizophoraceae</taxon>
        <taxon>Rhizophora</taxon>
    </lineage>
</organism>
<accession>A0A2P2QRM9</accession>
<dbReference type="AlphaFoldDB" id="A0A2P2QRM9"/>
<protein>
    <submittedName>
        <fullName evidence="1">Uncharacterized protein</fullName>
    </submittedName>
</protein>